<name>A6FZJ8_9BACT</name>
<gene>
    <name evidence="3" type="ORF">PPSIR1_25921</name>
</gene>
<protein>
    <recommendedName>
        <fullName evidence="5">Glycosyltransferase RgtA/B/C/D-like domain-containing protein</fullName>
    </recommendedName>
</protein>
<keyword evidence="2" id="KW-0472">Membrane</keyword>
<dbReference type="EMBL" id="ABCS01000006">
    <property type="protein sequence ID" value="EDM81082.1"/>
    <property type="molecule type" value="Genomic_DNA"/>
</dbReference>
<evidence type="ECO:0008006" key="5">
    <source>
        <dbReference type="Google" id="ProtNLM"/>
    </source>
</evidence>
<dbReference type="RefSeq" id="WP_006969897.1">
    <property type="nucleotide sequence ID" value="NZ_ABCS01000006.1"/>
</dbReference>
<feature type="transmembrane region" description="Helical" evidence="2">
    <location>
        <begin position="295"/>
        <end position="316"/>
    </location>
</feature>
<keyword evidence="4" id="KW-1185">Reference proteome</keyword>
<dbReference type="OrthoDB" id="246802at2"/>
<dbReference type="eggNOG" id="ENOG5031S4C">
    <property type="taxonomic scope" value="Bacteria"/>
</dbReference>
<sequence>MSDDHGEAGANPSPEAIPARGEGGARGLLAQLRELWAPLRDHPRLGLLALALLCTFAYFVGPPAWNQNSRLALTRALVEKGQVHIDPWEVTTGDKSFRDGHFYSDKAPGVSLLSALPYALFVAERRLTGGELPEVRVIPLDPGASAAGTVPAPEDRLPGDALAYNPAQQTALWLCRMVAISLPTLIVAGLFYLLMLAEFGRLRWATWATLIWLLATPALGYSCGLYGHQLAACCLFGAFALTVLSAPEHRAPEAGWGMPVLVGTCLGWAVLAEYTAAVPVLVLVAWSLWRRGLRFALGVCAGGVPWAVLLAGYHTWAFGSPLKTGYDFVYLEEFAEGMKVAYGLGWPNPAVAVQLLFGSYRGLFYLSPVLLLAAWGLGVCLWHARAPSEPNADASSGEAGVLLRGDWLVCVLVGLWYLGLNSGYYMWDGGAALGPRHMVPMLPFLALGLGPPLARLPRATLVLAGIACIQMILITAAGPEAPGHGNPVWAYAVPEIRVAQLPPGSATTLGRLMGLPGPLSLLPLIALWALIWPFDQDEREGGDAGAGTPATDFRASGADLDA</sequence>
<reference evidence="3 4" key="1">
    <citation type="submission" date="2007-06" db="EMBL/GenBank/DDBJ databases">
        <authorList>
            <person name="Shimkets L."/>
            <person name="Ferriera S."/>
            <person name="Johnson J."/>
            <person name="Kravitz S."/>
            <person name="Beeson K."/>
            <person name="Sutton G."/>
            <person name="Rogers Y.-H."/>
            <person name="Friedman R."/>
            <person name="Frazier M."/>
            <person name="Venter J.C."/>
        </authorList>
    </citation>
    <scope>NUCLEOTIDE SEQUENCE [LARGE SCALE GENOMIC DNA]</scope>
    <source>
        <strain evidence="3 4">SIR-1</strain>
    </source>
</reference>
<feature type="transmembrane region" description="Helical" evidence="2">
    <location>
        <begin position="230"/>
        <end position="246"/>
    </location>
</feature>
<accession>A6FZJ8</accession>
<organism evidence="3 4">
    <name type="scientific">Plesiocystis pacifica SIR-1</name>
    <dbReference type="NCBI Taxonomy" id="391625"/>
    <lineage>
        <taxon>Bacteria</taxon>
        <taxon>Pseudomonadati</taxon>
        <taxon>Myxococcota</taxon>
        <taxon>Polyangia</taxon>
        <taxon>Nannocystales</taxon>
        <taxon>Nannocystaceae</taxon>
        <taxon>Plesiocystis</taxon>
    </lineage>
</organism>
<evidence type="ECO:0000313" key="4">
    <source>
        <dbReference type="Proteomes" id="UP000005801"/>
    </source>
</evidence>
<feature type="transmembrane region" description="Helical" evidence="2">
    <location>
        <begin position="204"/>
        <end position="223"/>
    </location>
</feature>
<proteinExistence type="predicted"/>
<feature type="transmembrane region" description="Helical" evidence="2">
    <location>
        <begin position="363"/>
        <end position="384"/>
    </location>
</feature>
<dbReference type="Proteomes" id="UP000005801">
    <property type="component" value="Unassembled WGS sequence"/>
</dbReference>
<keyword evidence="2" id="KW-0812">Transmembrane</keyword>
<feature type="transmembrane region" description="Helical" evidence="2">
    <location>
        <begin position="461"/>
        <end position="479"/>
    </location>
</feature>
<dbReference type="STRING" id="391625.PPSIR1_25921"/>
<feature type="transmembrane region" description="Helical" evidence="2">
    <location>
        <begin position="405"/>
        <end position="425"/>
    </location>
</feature>
<comment type="caution">
    <text evidence="3">The sequence shown here is derived from an EMBL/GenBank/DDBJ whole genome shotgun (WGS) entry which is preliminary data.</text>
</comment>
<keyword evidence="2" id="KW-1133">Transmembrane helix</keyword>
<feature type="region of interest" description="Disordered" evidence="1">
    <location>
        <begin position="540"/>
        <end position="562"/>
    </location>
</feature>
<feature type="transmembrane region" description="Helical" evidence="2">
    <location>
        <begin position="266"/>
        <end position="288"/>
    </location>
</feature>
<feature type="transmembrane region" description="Helical" evidence="2">
    <location>
        <begin position="171"/>
        <end position="192"/>
    </location>
</feature>
<dbReference type="AlphaFoldDB" id="A6FZJ8"/>
<evidence type="ECO:0000256" key="1">
    <source>
        <dbReference type="SAM" id="MobiDB-lite"/>
    </source>
</evidence>
<feature type="transmembrane region" description="Helical" evidence="2">
    <location>
        <begin position="512"/>
        <end position="531"/>
    </location>
</feature>
<evidence type="ECO:0000313" key="3">
    <source>
        <dbReference type="EMBL" id="EDM81082.1"/>
    </source>
</evidence>
<feature type="region of interest" description="Disordered" evidence="1">
    <location>
        <begin position="1"/>
        <end position="21"/>
    </location>
</feature>
<feature type="transmembrane region" description="Helical" evidence="2">
    <location>
        <begin position="45"/>
        <end position="65"/>
    </location>
</feature>
<feature type="transmembrane region" description="Helical" evidence="2">
    <location>
        <begin position="437"/>
        <end position="454"/>
    </location>
</feature>
<evidence type="ECO:0000256" key="2">
    <source>
        <dbReference type="SAM" id="Phobius"/>
    </source>
</evidence>